<keyword evidence="2 7" id="KW-0689">Ribosomal protein</keyword>
<dbReference type="FunFam" id="2.40.50.100:FF:000020">
    <property type="entry name" value="50S ribosomal protein L27"/>
    <property type="match status" value="1"/>
</dbReference>
<dbReference type="PANTHER" id="PTHR15893">
    <property type="entry name" value="RIBOSOMAL PROTEIN L27"/>
    <property type="match status" value="1"/>
</dbReference>
<protein>
    <recommendedName>
        <fullName evidence="4">Large ribosomal subunit protein bL27</fullName>
    </recommendedName>
    <alternativeName>
        <fullName evidence="5">50S ribosomal protein L27</fullName>
    </alternativeName>
</protein>
<dbReference type="NCBIfam" id="TIGR00062">
    <property type="entry name" value="L27"/>
    <property type="match status" value="1"/>
</dbReference>
<dbReference type="InterPro" id="IPR018261">
    <property type="entry name" value="Ribosomal_bL27_CS"/>
</dbReference>
<dbReference type="AlphaFoldDB" id="A0A1F6FQH6"/>
<dbReference type="PANTHER" id="PTHR15893:SF0">
    <property type="entry name" value="LARGE RIBOSOMAL SUBUNIT PROTEIN BL27M"/>
    <property type="match status" value="1"/>
</dbReference>
<dbReference type="PRINTS" id="PR00063">
    <property type="entry name" value="RIBOSOMALL27"/>
</dbReference>
<sequence>MSTKKSGGSAKNLKDSQPQYLGIKRTDGQAVKTGEIIVRQRGTKVEAGKNVKIAKDHTIFAMVNGTVSFREMRKMRFDGKTLKKKAVDVVIA</sequence>
<dbReference type="GO" id="GO:0005840">
    <property type="term" value="C:ribosome"/>
    <property type="evidence" value="ECO:0007669"/>
    <property type="project" value="UniProtKB-KW"/>
</dbReference>
<comment type="similarity">
    <text evidence="1">Belongs to the bacterial ribosomal protein bL27 family.</text>
</comment>
<dbReference type="InterPro" id="IPR001684">
    <property type="entry name" value="Ribosomal_bL27"/>
</dbReference>
<feature type="region of interest" description="Disordered" evidence="6">
    <location>
        <begin position="1"/>
        <end position="26"/>
    </location>
</feature>
<evidence type="ECO:0000256" key="3">
    <source>
        <dbReference type="ARBA" id="ARBA00023274"/>
    </source>
</evidence>
<comment type="caution">
    <text evidence="7">The sequence shown here is derived from an EMBL/GenBank/DDBJ whole genome shotgun (WGS) entry which is preliminary data.</text>
</comment>
<dbReference type="Pfam" id="PF01016">
    <property type="entry name" value="Ribosomal_L27"/>
    <property type="match status" value="1"/>
</dbReference>
<dbReference type="EMBL" id="MFMT01000029">
    <property type="protein sequence ID" value="OGG88097.1"/>
    <property type="molecule type" value="Genomic_DNA"/>
</dbReference>
<dbReference type="GO" id="GO:0003735">
    <property type="term" value="F:structural constituent of ribosome"/>
    <property type="evidence" value="ECO:0007669"/>
    <property type="project" value="InterPro"/>
</dbReference>
<dbReference type="GO" id="GO:1990904">
    <property type="term" value="C:ribonucleoprotein complex"/>
    <property type="evidence" value="ECO:0007669"/>
    <property type="project" value="UniProtKB-KW"/>
</dbReference>
<reference evidence="7 8" key="1">
    <citation type="journal article" date="2016" name="Nat. Commun.">
        <title>Thousands of microbial genomes shed light on interconnected biogeochemical processes in an aquifer system.</title>
        <authorList>
            <person name="Anantharaman K."/>
            <person name="Brown C.T."/>
            <person name="Hug L.A."/>
            <person name="Sharon I."/>
            <person name="Castelle C.J."/>
            <person name="Probst A.J."/>
            <person name="Thomas B.C."/>
            <person name="Singh A."/>
            <person name="Wilkins M.J."/>
            <person name="Karaoz U."/>
            <person name="Brodie E.L."/>
            <person name="Williams K.H."/>
            <person name="Hubbard S.S."/>
            <person name="Banfield J.F."/>
        </authorList>
    </citation>
    <scope>NUCLEOTIDE SEQUENCE [LARGE SCALE GENOMIC DNA]</scope>
</reference>
<proteinExistence type="inferred from homology"/>
<evidence type="ECO:0000256" key="4">
    <source>
        <dbReference type="ARBA" id="ARBA00035175"/>
    </source>
</evidence>
<evidence type="ECO:0000256" key="6">
    <source>
        <dbReference type="SAM" id="MobiDB-lite"/>
    </source>
</evidence>
<keyword evidence="3" id="KW-0687">Ribonucleoprotein</keyword>
<evidence type="ECO:0000256" key="5">
    <source>
        <dbReference type="ARBA" id="ARBA00035477"/>
    </source>
</evidence>
<dbReference type="SUPFAM" id="SSF110324">
    <property type="entry name" value="Ribosomal L27 protein-like"/>
    <property type="match status" value="1"/>
</dbReference>
<evidence type="ECO:0000313" key="7">
    <source>
        <dbReference type="EMBL" id="OGG88097.1"/>
    </source>
</evidence>
<organism evidence="7 8">
    <name type="scientific">Candidatus Kaiserbacteria bacterium RIFOXYD1_FULL_42_15</name>
    <dbReference type="NCBI Taxonomy" id="1798532"/>
    <lineage>
        <taxon>Bacteria</taxon>
        <taxon>Candidatus Kaiseribacteriota</taxon>
    </lineage>
</organism>
<dbReference type="PROSITE" id="PS00831">
    <property type="entry name" value="RIBOSOMAL_L27"/>
    <property type="match status" value="1"/>
</dbReference>
<accession>A0A1F6FQH6</accession>
<gene>
    <name evidence="7" type="ORF">A2592_01905</name>
</gene>
<evidence type="ECO:0000256" key="2">
    <source>
        <dbReference type="ARBA" id="ARBA00022980"/>
    </source>
</evidence>
<evidence type="ECO:0000256" key="1">
    <source>
        <dbReference type="ARBA" id="ARBA00010797"/>
    </source>
</evidence>
<dbReference type="GO" id="GO:0006412">
    <property type="term" value="P:translation"/>
    <property type="evidence" value="ECO:0007669"/>
    <property type="project" value="InterPro"/>
</dbReference>
<name>A0A1F6FQH6_9BACT</name>
<evidence type="ECO:0000313" key="8">
    <source>
        <dbReference type="Proteomes" id="UP000179230"/>
    </source>
</evidence>
<dbReference type="Gene3D" id="2.40.50.100">
    <property type="match status" value="1"/>
</dbReference>
<dbReference type="Proteomes" id="UP000179230">
    <property type="component" value="Unassembled WGS sequence"/>
</dbReference>